<dbReference type="SUPFAM" id="SSF49899">
    <property type="entry name" value="Concanavalin A-like lectins/glucanases"/>
    <property type="match status" value="1"/>
</dbReference>
<organism evidence="9 10">
    <name type="scientific">Aspergillus lucknowensis</name>
    <dbReference type="NCBI Taxonomy" id="176173"/>
    <lineage>
        <taxon>Eukaryota</taxon>
        <taxon>Fungi</taxon>
        <taxon>Dikarya</taxon>
        <taxon>Ascomycota</taxon>
        <taxon>Pezizomycotina</taxon>
        <taxon>Eurotiomycetes</taxon>
        <taxon>Eurotiomycetidae</taxon>
        <taxon>Eurotiales</taxon>
        <taxon>Aspergillaceae</taxon>
        <taxon>Aspergillus</taxon>
        <taxon>Aspergillus subgen. Nidulantes</taxon>
    </lineage>
</organism>
<keyword evidence="4 5" id="KW-0326">Glycosidase</keyword>
<dbReference type="Gene3D" id="2.115.10.20">
    <property type="entry name" value="Glycosyl hydrolase domain, family 43"/>
    <property type="match status" value="1"/>
</dbReference>
<evidence type="ECO:0000256" key="6">
    <source>
        <dbReference type="SAM" id="MobiDB-lite"/>
    </source>
</evidence>
<dbReference type="InterPro" id="IPR001362">
    <property type="entry name" value="Glyco_hydro_32"/>
</dbReference>
<evidence type="ECO:0000313" key="10">
    <source>
        <dbReference type="Proteomes" id="UP001610432"/>
    </source>
</evidence>
<dbReference type="EMBL" id="JBFXLQ010000044">
    <property type="protein sequence ID" value="KAL2864108.1"/>
    <property type="molecule type" value="Genomic_DNA"/>
</dbReference>
<feature type="region of interest" description="Disordered" evidence="6">
    <location>
        <begin position="558"/>
        <end position="585"/>
    </location>
</feature>
<evidence type="ECO:0000256" key="4">
    <source>
        <dbReference type="ARBA" id="ARBA00023295"/>
    </source>
</evidence>
<dbReference type="Proteomes" id="UP001610432">
    <property type="component" value="Unassembled WGS sequence"/>
</dbReference>
<feature type="compositionally biased region" description="Basic and acidic residues" evidence="6">
    <location>
        <begin position="558"/>
        <end position="576"/>
    </location>
</feature>
<dbReference type="GO" id="GO:0016787">
    <property type="term" value="F:hydrolase activity"/>
    <property type="evidence" value="ECO:0007669"/>
    <property type="project" value="UniProtKB-KW"/>
</dbReference>
<dbReference type="Pfam" id="PF08244">
    <property type="entry name" value="Glyco_hydro_32C"/>
    <property type="match status" value="1"/>
</dbReference>
<dbReference type="InterPro" id="IPR013148">
    <property type="entry name" value="Glyco_hydro_32_N"/>
</dbReference>
<comment type="caution">
    <text evidence="9">The sequence shown here is derived from an EMBL/GenBank/DDBJ whole genome shotgun (WGS) entry which is preliminary data.</text>
</comment>
<gene>
    <name evidence="9" type="ORF">BJX67DRAFT_390245</name>
</gene>
<proteinExistence type="inferred from homology"/>
<keyword evidence="2" id="KW-0732">Signal</keyword>
<evidence type="ECO:0000256" key="1">
    <source>
        <dbReference type="ARBA" id="ARBA00009902"/>
    </source>
</evidence>
<evidence type="ECO:0000256" key="5">
    <source>
        <dbReference type="RuleBase" id="RU362110"/>
    </source>
</evidence>
<dbReference type="Pfam" id="PF00251">
    <property type="entry name" value="Glyco_hydro_32N"/>
    <property type="match status" value="1"/>
</dbReference>
<evidence type="ECO:0000259" key="8">
    <source>
        <dbReference type="Pfam" id="PF08244"/>
    </source>
</evidence>
<protein>
    <submittedName>
        <fullName evidence="9">Glycosyl hydrolase</fullName>
    </submittedName>
</protein>
<accession>A0ABR4LHS5</accession>
<dbReference type="SMART" id="SM00640">
    <property type="entry name" value="Glyco_32"/>
    <property type="match status" value="1"/>
</dbReference>
<dbReference type="Gene3D" id="2.60.120.560">
    <property type="entry name" value="Exo-inulinase, domain 1"/>
    <property type="match status" value="1"/>
</dbReference>
<dbReference type="InterPro" id="IPR013189">
    <property type="entry name" value="Glyco_hydro_32_C"/>
</dbReference>
<comment type="similarity">
    <text evidence="1 5">Belongs to the glycosyl hydrolase 32 family.</text>
</comment>
<keyword evidence="3 5" id="KW-0378">Hydrolase</keyword>
<evidence type="ECO:0000256" key="3">
    <source>
        <dbReference type="ARBA" id="ARBA00022801"/>
    </source>
</evidence>
<sequence length="656" mass="71270">MQLPSAVDLLFARQVIDGTGVDYTAPPPDLTTLPANSLWATWRPEIHVLPPNGQIGDPCAHYNDPATGLFHVGFLHNGTGIAAVYTDDLVTYRDVNPNGDYIIVAGGPNDPLAVFDGSVIPSGIDDLPTLLYTSVSSLPIHWTLPYTPGSESQSLAVTHDGGHQFDKLARPPVIPLPPAELDVTAFRDPYVFQNGALDEAVDSASDTWYAAISGGVHSVGPGMFLYRNEDPSYENWEYLGEWWQEPENSTWGDGTWAKRFGYNFETGNVLSLDENGYNVHGDTFATFGVEGAYAPIQPSVTSMHAMLWAAGDVSVEDGGNVTFTPNMVGALDWGGAAYAAAGKVLPSTSQASQKSGAPDRFVSFIWLTGDEFGAAAGFPAAQQGWQNTLLLPRELTLHTIPNVVDNELVHETASWRVAEDGSDGCCGGIKLETLGIDIARETYNAIVSSSNTFDEPSRELTEEGIIPFEHSPTSRFFALEAKIAFPLSARDSGVQSGFQILASDLEWTTIYYQFSNESIVIDRSHTSAASETTPGLGTATESGRIRLFDLLRECRDDGHHDGQTGKDGDDHGKEQHGNNGCPSENHEMETLDLTIVVDNSVLEVYANSRFVVSTWVRPWYSNSTEIRFFHNGQGEAGFSDIKLHDGLYDAYPDRTD</sequence>
<reference evidence="9 10" key="1">
    <citation type="submission" date="2024-07" db="EMBL/GenBank/DDBJ databases">
        <title>Section-level genome sequencing and comparative genomics of Aspergillus sections Usti and Cavernicolus.</title>
        <authorList>
            <consortium name="Lawrence Berkeley National Laboratory"/>
            <person name="Nybo J.L."/>
            <person name="Vesth T.C."/>
            <person name="Theobald S."/>
            <person name="Frisvad J.C."/>
            <person name="Larsen T.O."/>
            <person name="Kjaerboelling I."/>
            <person name="Rothschild-Mancinelli K."/>
            <person name="Lyhne E.K."/>
            <person name="Kogle M.E."/>
            <person name="Barry K."/>
            <person name="Clum A."/>
            <person name="Na H."/>
            <person name="Ledsgaard L."/>
            <person name="Lin J."/>
            <person name="Lipzen A."/>
            <person name="Kuo A."/>
            <person name="Riley R."/>
            <person name="Mondo S."/>
            <person name="Labutti K."/>
            <person name="Haridas S."/>
            <person name="Pangalinan J."/>
            <person name="Salamov A.A."/>
            <person name="Simmons B.A."/>
            <person name="Magnuson J.K."/>
            <person name="Chen J."/>
            <person name="Drula E."/>
            <person name="Henrissat B."/>
            <person name="Wiebenga A."/>
            <person name="Lubbers R.J."/>
            <person name="Gomes A.C."/>
            <person name="Macurrencykelacurrency M.R."/>
            <person name="Stajich J."/>
            <person name="Grigoriev I.V."/>
            <person name="Mortensen U.H."/>
            <person name="De Vries R.P."/>
            <person name="Baker S.E."/>
            <person name="Andersen M.R."/>
        </authorList>
    </citation>
    <scope>NUCLEOTIDE SEQUENCE [LARGE SCALE GENOMIC DNA]</scope>
    <source>
        <strain evidence="9 10">CBS 449.75</strain>
    </source>
</reference>
<dbReference type="InterPro" id="IPR013320">
    <property type="entry name" value="ConA-like_dom_sf"/>
</dbReference>
<feature type="domain" description="Glycosyl hydrolase family 32 C-terminal" evidence="8">
    <location>
        <begin position="465"/>
        <end position="644"/>
    </location>
</feature>
<dbReference type="RefSeq" id="XP_070883087.1">
    <property type="nucleotide sequence ID" value="XM_071034611.1"/>
</dbReference>
<feature type="domain" description="Glycosyl hydrolase family 32 N-terminal" evidence="7">
    <location>
        <begin position="84"/>
        <end position="399"/>
    </location>
</feature>
<evidence type="ECO:0000313" key="9">
    <source>
        <dbReference type="EMBL" id="KAL2864108.1"/>
    </source>
</evidence>
<evidence type="ECO:0000256" key="2">
    <source>
        <dbReference type="ARBA" id="ARBA00022729"/>
    </source>
</evidence>
<evidence type="ECO:0000259" key="7">
    <source>
        <dbReference type="Pfam" id="PF00251"/>
    </source>
</evidence>
<dbReference type="SUPFAM" id="SSF75005">
    <property type="entry name" value="Arabinanase/levansucrase/invertase"/>
    <property type="match status" value="1"/>
</dbReference>
<dbReference type="GeneID" id="98149683"/>
<dbReference type="PANTHER" id="PTHR42800">
    <property type="entry name" value="EXOINULINASE INUD (AFU_ORTHOLOGUE AFUA_5G00480)"/>
    <property type="match status" value="1"/>
</dbReference>
<keyword evidence="10" id="KW-1185">Reference proteome</keyword>
<dbReference type="PANTHER" id="PTHR42800:SF3">
    <property type="entry name" value="GLYCOSYL HYDROLASE FAMILY 32 N-TERMINAL DOMAIN-CONTAINING PROTEIN"/>
    <property type="match status" value="1"/>
</dbReference>
<name>A0ABR4LHS5_9EURO</name>
<dbReference type="CDD" id="cd18621">
    <property type="entry name" value="GH32_XdINV-like"/>
    <property type="match status" value="1"/>
</dbReference>
<dbReference type="InterPro" id="IPR023296">
    <property type="entry name" value="Glyco_hydro_beta-prop_sf"/>
</dbReference>